<gene>
    <name evidence="11" type="ORF">FOZ63_023604</name>
</gene>
<evidence type="ECO:0000256" key="1">
    <source>
        <dbReference type="ARBA" id="ARBA00004141"/>
    </source>
</evidence>
<reference evidence="11 12" key="1">
    <citation type="submission" date="2020-04" db="EMBL/GenBank/DDBJ databases">
        <title>Perkinsus olseni comparative genomics.</title>
        <authorList>
            <person name="Bogema D.R."/>
        </authorList>
    </citation>
    <scope>NUCLEOTIDE SEQUENCE [LARGE SCALE GENOMIC DNA]</scope>
    <source>
        <strain evidence="11 12">ATCC PRA-207</strain>
    </source>
</reference>
<evidence type="ECO:0000256" key="7">
    <source>
        <dbReference type="ARBA" id="ARBA00023098"/>
    </source>
</evidence>
<keyword evidence="12" id="KW-1185">Reference proteome</keyword>
<name>A0A7J6SL62_PEROL</name>
<dbReference type="GO" id="GO:0033188">
    <property type="term" value="F:sphingomyelin synthase activity"/>
    <property type="evidence" value="ECO:0007669"/>
    <property type="project" value="TreeGrafter"/>
</dbReference>
<comment type="similarity">
    <text evidence="2">Belongs to the sphingomyelin synthase family.</text>
</comment>
<proteinExistence type="inferred from homology"/>
<feature type="domain" description="Sphingomyelin synthase-like" evidence="10">
    <location>
        <begin position="169"/>
        <end position="211"/>
    </location>
</feature>
<feature type="non-terminal residue" evidence="11">
    <location>
        <position position="1"/>
    </location>
</feature>
<feature type="transmembrane region" description="Helical" evidence="9">
    <location>
        <begin position="24"/>
        <end position="40"/>
    </location>
</feature>
<dbReference type="GO" id="GO:0005789">
    <property type="term" value="C:endoplasmic reticulum membrane"/>
    <property type="evidence" value="ECO:0007669"/>
    <property type="project" value="TreeGrafter"/>
</dbReference>
<dbReference type="GO" id="GO:0046513">
    <property type="term" value="P:ceramide biosynthetic process"/>
    <property type="evidence" value="ECO:0007669"/>
    <property type="project" value="TreeGrafter"/>
</dbReference>
<keyword evidence="7" id="KW-0443">Lipid metabolism</keyword>
<keyword evidence="8 9" id="KW-0472">Membrane</keyword>
<evidence type="ECO:0000313" key="12">
    <source>
        <dbReference type="Proteomes" id="UP000553632"/>
    </source>
</evidence>
<dbReference type="InterPro" id="IPR025749">
    <property type="entry name" value="Sphingomyelin_synth-like_dom"/>
</dbReference>
<evidence type="ECO:0000256" key="2">
    <source>
        <dbReference type="ARBA" id="ARBA00005441"/>
    </source>
</evidence>
<dbReference type="GO" id="GO:0005886">
    <property type="term" value="C:plasma membrane"/>
    <property type="evidence" value="ECO:0007669"/>
    <property type="project" value="TreeGrafter"/>
</dbReference>
<evidence type="ECO:0000259" key="10">
    <source>
        <dbReference type="Pfam" id="PF14360"/>
    </source>
</evidence>
<dbReference type="Proteomes" id="UP000553632">
    <property type="component" value="Unassembled WGS sequence"/>
</dbReference>
<dbReference type="GO" id="GO:0047493">
    <property type="term" value="F:ceramide cholinephosphotransferase activity"/>
    <property type="evidence" value="ECO:0007669"/>
    <property type="project" value="TreeGrafter"/>
</dbReference>
<accession>A0A7J6SL62</accession>
<dbReference type="PANTHER" id="PTHR21290:SF25">
    <property type="entry name" value="SPHINGOMYELIN SYNTHASE-RELATED PROTEIN 1"/>
    <property type="match status" value="1"/>
</dbReference>
<keyword evidence="5" id="KW-0746">Sphingolipid metabolism</keyword>
<evidence type="ECO:0000313" key="11">
    <source>
        <dbReference type="EMBL" id="KAF4733694.1"/>
    </source>
</evidence>
<evidence type="ECO:0000256" key="3">
    <source>
        <dbReference type="ARBA" id="ARBA00022679"/>
    </source>
</evidence>
<comment type="caution">
    <text evidence="11">The sequence shown here is derived from an EMBL/GenBank/DDBJ whole genome shotgun (WGS) entry which is preliminary data.</text>
</comment>
<evidence type="ECO:0000256" key="6">
    <source>
        <dbReference type="ARBA" id="ARBA00022989"/>
    </source>
</evidence>
<protein>
    <recommendedName>
        <fullName evidence="10">Sphingomyelin synthase-like domain-containing protein</fullName>
    </recommendedName>
</protein>
<evidence type="ECO:0000256" key="5">
    <source>
        <dbReference type="ARBA" id="ARBA00022919"/>
    </source>
</evidence>
<dbReference type="Pfam" id="PF14360">
    <property type="entry name" value="PAP2_C"/>
    <property type="match status" value="1"/>
</dbReference>
<evidence type="ECO:0000256" key="4">
    <source>
        <dbReference type="ARBA" id="ARBA00022692"/>
    </source>
</evidence>
<evidence type="ECO:0000256" key="9">
    <source>
        <dbReference type="SAM" id="Phobius"/>
    </source>
</evidence>
<keyword evidence="4 9" id="KW-0812">Transmembrane</keyword>
<feature type="transmembrane region" description="Helical" evidence="9">
    <location>
        <begin position="156"/>
        <end position="183"/>
    </location>
</feature>
<dbReference type="EMBL" id="JABANO010017333">
    <property type="protein sequence ID" value="KAF4733694.1"/>
    <property type="molecule type" value="Genomic_DNA"/>
</dbReference>
<evidence type="ECO:0000256" key="8">
    <source>
        <dbReference type="ARBA" id="ARBA00023136"/>
    </source>
</evidence>
<organism evidence="11 12">
    <name type="scientific">Perkinsus olseni</name>
    <name type="common">Perkinsus atlanticus</name>
    <dbReference type="NCBI Taxonomy" id="32597"/>
    <lineage>
        <taxon>Eukaryota</taxon>
        <taxon>Sar</taxon>
        <taxon>Alveolata</taxon>
        <taxon>Perkinsozoa</taxon>
        <taxon>Perkinsea</taxon>
        <taxon>Perkinsida</taxon>
        <taxon>Perkinsidae</taxon>
        <taxon>Perkinsus</taxon>
    </lineage>
</organism>
<feature type="non-terminal residue" evidence="11">
    <location>
        <position position="1044"/>
    </location>
</feature>
<keyword evidence="3" id="KW-0808">Transferase</keyword>
<dbReference type="GO" id="GO:0000139">
    <property type="term" value="C:Golgi membrane"/>
    <property type="evidence" value="ECO:0007669"/>
    <property type="project" value="TreeGrafter"/>
</dbReference>
<comment type="subcellular location">
    <subcellularLocation>
        <location evidence="1">Membrane</location>
        <topology evidence="1">Multi-pass membrane protein</topology>
    </subcellularLocation>
</comment>
<keyword evidence="6 9" id="KW-1133">Transmembrane helix</keyword>
<dbReference type="AlphaFoldDB" id="A0A7J6SL62"/>
<dbReference type="PANTHER" id="PTHR21290">
    <property type="entry name" value="SPHINGOMYELIN SYNTHETASE"/>
    <property type="match status" value="1"/>
</dbReference>
<dbReference type="InterPro" id="IPR045221">
    <property type="entry name" value="Sphingomyelin_synth-like"/>
</dbReference>
<sequence>HWDPLPDAGFAILPYIKEPHLADQWQTFILGSTLVAFMLLHPQRIKVLKRFCAIQGSVFLLRSITIGATLLPNPYSHCVNEHRQDENIFFEALAVMGGTRATCGDVLFSGHAANITIMALIWNEYCRHFLPPRAYVTVRSTGMWNAKRRTGFNRDYLACAAWLLGYFVPKVLCPILAVAGYLVVIATHFHYTVDVLVGIFVAWKMWRVYHMYVRSPKLLLKAPLLRWFEERTVADLLEAKSELRRIRSRRKRAVLGIDDGGASTSTAATARCSIVGLQASTSGQTIAIALRALDGGRKVDVSLRDMGRGAEAVLRREPAVTAIFNRRAFTPRAQVPPTNDNLEGHYLACIAAFKNQDPVGISAAVAWLNDRGPGKGANLATPVLAQSGLSFLSVHSPHEAMSLLTCGVSLGQTQPGCKWAANWCLDSVGPYYNSLWQPLDRQRSSERQEIVWGFIDCRLRRDNFGTSEGAAVIELAVAISEYLDLCRKRHQIPSHADDVGMYFVSQRLYRRVWSILQAETSMTNGAVRTAMKVVKVFSLSTKGIKTIGASVGSLLRTLVEWIMHSSALPEDLDLVTSIVQNLRPALSSGSLAELVAKYSDDLSKAMADREGFDSKNPLNGNYRHHQLFSKAYRLSRLIAVLAPPQELDQLLAISPLSAHGWVHLAAMQSKQWQPASAQHLEASVSAFMMACKQIGVASADGDVDGIHACMNVCLEVASAIGQMRLKMREKQQPWVEQIVSAFLQAVADIDPSLLVDPTIYLTRARVLRELNADNGKTALVRSRMGPESRALLGMDVTDADTLAVADKSTSTGPPALVPAISSQAVDWIFRGVRPNALVEPYLILTCVTGRTGVGASMHHSALVKVLQKLDDMRALPEVESLVTSVVRGAGEDFSTWQVGALASLLHGFEVYSTLILEKFQRDNPVFLLFSRNRQQLDMWLARLRTSVVYCMCRTWPDITGRFADVKSGLVCEGVAGARVVTRSDLAELLKSVALQGQPRPSESTAGAVMKLATTKVDDQYLLPGLERSLVKFHVEDRPMSVCGL</sequence>